<evidence type="ECO:0000256" key="2">
    <source>
        <dbReference type="ARBA" id="ARBA00010157"/>
    </source>
</evidence>
<dbReference type="InterPro" id="IPR050545">
    <property type="entry name" value="Mycobact_MmpL"/>
</dbReference>
<feature type="transmembrane region" description="Helical" evidence="7">
    <location>
        <begin position="645"/>
        <end position="663"/>
    </location>
</feature>
<comment type="subcellular location">
    <subcellularLocation>
        <location evidence="1">Cell membrane</location>
        <topology evidence="1">Multi-pass membrane protein</topology>
    </subcellularLocation>
</comment>
<evidence type="ECO:0000256" key="1">
    <source>
        <dbReference type="ARBA" id="ARBA00004651"/>
    </source>
</evidence>
<dbReference type="InterPro" id="IPR004869">
    <property type="entry name" value="MMPL_dom"/>
</dbReference>
<dbReference type="EMBL" id="FMSV02000376">
    <property type="protein sequence ID" value="SEH05735.1"/>
    <property type="molecule type" value="Genomic_DNA"/>
</dbReference>
<feature type="domain" description="SSD" evidence="8">
    <location>
        <begin position="569"/>
        <end position="696"/>
    </location>
</feature>
<keyword evidence="10" id="KW-1185">Reference proteome</keyword>
<feature type="transmembrane region" description="Helical" evidence="7">
    <location>
        <begin position="311"/>
        <end position="330"/>
    </location>
</feature>
<feature type="transmembrane region" description="Helical" evidence="7">
    <location>
        <begin position="571"/>
        <end position="591"/>
    </location>
</feature>
<dbReference type="PANTHER" id="PTHR33406">
    <property type="entry name" value="MEMBRANE PROTEIN MJ1562-RELATED"/>
    <property type="match status" value="1"/>
</dbReference>
<dbReference type="Proteomes" id="UP000236724">
    <property type="component" value="Unassembled WGS sequence"/>
</dbReference>
<feature type="transmembrane region" description="Helical" evidence="7">
    <location>
        <begin position="253"/>
        <end position="279"/>
    </location>
</feature>
<proteinExistence type="inferred from homology"/>
<keyword evidence="6 7" id="KW-0472">Membrane</keyword>
<dbReference type="PROSITE" id="PS50156">
    <property type="entry name" value="SSD"/>
    <property type="match status" value="1"/>
</dbReference>
<name>A0A1H6F9Q2_9GAMM</name>
<evidence type="ECO:0000256" key="4">
    <source>
        <dbReference type="ARBA" id="ARBA00022692"/>
    </source>
</evidence>
<keyword evidence="5 7" id="KW-1133">Transmembrane helix</keyword>
<accession>A0A1H6F9Q2</accession>
<dbReference type="RefSeq" id="WP_286019223.1">
    <property type="nucleotide sequence ID" value="NZ_FMSV02000376.1"/>
</dbReference>
<feature type="transmembrane region" description="Helical" evidence="7">
    <location>
        <begin position="669"/>
        <end position="695"/>
    </location>
</feature>
<dbReference type="InterPro" id="IPR000731">
    <property type="entry name" value="SSD"/>
</dbReference>
<evidence type="ECO:0000259" key="8">
    <source>
        <dbReference type="PROSITE" id="PS50156"/>
    </source>
</evidence>
<feature type="transmembrane region" description="Helical" evidence="7">
    <location>
        <begin position="546"/>
        <end position="564"/>
    </location>
</feature>
<feature type="transmembrane region" description="Helical" evidence="7">
    <location>
        <begin position="225"/>
        <end position="247"/>
    </location>
</feature>
<evidence type="ECO:0000256" key="3">
    <source>
        <dbReference type="ARBA" id="ARBA00022475"/>
    </source>
</evidence>
<feature type="transmembrane region" description="Helical" evidence="7">
    <location>
        <begin position="597"/>
        <end position="618"/>
    </location>
</feature>
<comment type="similarity">
    <text evidence="2">Belongs to the resistance-nodulation-cell division (RND) (TC 2.A.6) family. MmpL subfamily.</text>
</comment>
<gene>
    <name evidence="9" type="primary">ydgH_2</name>
    <name evidence="9" type="ORF">MBHS_01590</name>
</gene>
<feature type="transmembrane region" description="Helical" evidence="7">
    <location>
        <begin position="182"/>
        <end position="199"/>
    </location>
</feature>
<protein>
    <submittedName>
        <fullName evidence="9">Putative membrane protein YdgH</fullName>
    </submittedName>
</protein>
<evidence type="ECO:0000313" key="9">
    <source>
        <dbReference type="EMBL" id="SEH05735.1"/>
    </source>
</evidence>
<reference evidence="9 10" key="1">
    <citation type="submission" date="2016-10" db="EMBL/GenBank/DDBJ databases">
        <authorList>
            <person name="de Groot N.N."/>
        </authorList>
    </citation>
    <scope>NUCLEOTIDE SEQUENCE [LARGE SCALE GENOMIC DNA]</scope>
    <source>
        <strain evidence="9">MBHS1</strain>
    </source>
</reference>
<evidence type="ECO:0000256" key="5">
    <source>
        <dbReference type="ARBA" id="ARBA00022989"/>
    </source>
</evidence>
<keyword evidence="3" id="KW-1003">Cell membrane</keyword>
<evidence type="ECO:0000313" key="10">
    <source>
        <dbReference type="Proteomes" id="UP000236724"/>
    </source>
</evidence>
<dbReference type="Pfam" id="PF03176">
    <property type="entry name" value="MMPL"/>
    <property type="match status" value="2"/>
</dbReference>
<keyword evidence="4 7" id="KW-0812">Transmembrane</keyword>
<evidence type="ECO:0000256" key="6">
    <source>
        <dbReference type="ARBA" id="ARBA00023136"/>
    </source>
</evidence>
<dbReference type="Gene3D" id="1.20.1640.10">
    <property type="entry name" value="Multidrug efflux transporter AcrB transmembrane domain"/>
    <property type="match status" value="2"/>
</dbReference>
<dbReference type="GO" id="GO:0005886">
    <property type="term" value="C:plasma membrane"/>
    <property type="evidence" value="ECO:0007669"/>
    <property type="project" value="UniProtKB-SubCell"/>
</dbReference>
<dbReference type="SUPFAM" id="SSF82866">
    <property type="entry name" value="Multidrug efflux transporter AcrB transmembrane domain"/>
    <property type="match status" value="2"/>
</dbReference>
<feature type="transmembrane region" description="Helical" evidence="7">
    <location>
        <begin position="125"/>
        <end position="144"/>
    </location>
</feature>
<dbReference type="PANTHER" id="PTHR33406:SF6">
    <property type="entry name" value="MEMBRANE PROTEIN YDGH-RELATED"/>
    <property type="match status" value="1"/>
</dbReference>
<feature type="transmembrane region" description="Helical" evidence="7">
    <location>
        <begin position="151"/>
        <end position="170"/>
    </location>
</feature>
<sequence length="704" mass="78355">MDTELARREFRDSPLYRNLLVSPDGHTTAMLVNLRHNSDYQTLLTRRDALWEKRLHNPLSAEEINELSLLSGKIKNQNEVLQAQQKNDIATVRGILQQHRQQATIHLGGVPMISADMVDFIRSDIRVFGLGVGLFLIVLLATAFKQLRWVLVPMLICVSTAVMMVGFLGLMDWPVTVVSSNFISLMLILTLSLVVHLIVRHQELHVNAPEGKQGDMLRETVRSKIAPSIYTSLTTIVAFASLIVSGIRPVMDFGWMMVVGVSLAFVLVFLLFPALLIGLQPGTPIFRKHDATAVITRFFARIVTGFPKGTLLVYVLLVVLGVVGISRLTVENRFIDYFKDSTEIHQGMLLIDRELGGTTPLDVVLEPPKVFFEAEEEATTETAGTDSEDFFDDLLMEDLEQEDAGLSGSSYWYNIFQLRQVEQVHAYLEALPETGKVLSLATTMAMMTQLNKDEPLDNLSLAVMHKNLPADVKTTLFDPYLSEEGNQIRFAVRVIDSDKNLQRDALIKKIRAELIAKFKLEPEQVHLSGMLVLYNNVLQSLFRSQILTLSVVFLAIMLMLLLLFQSLKFALIGVVPTMVAATSILGLMGWLGIPLDIMTITIAAITIGIGVDNSIHYIHRFREEFAKDGNGNAAAQRCHASVGRALYYTSVTITLGFSILALSNFIPSIYFGLLTGIAMIVALVANLTLLPVLLVRFNWKLSTV</sequence>
<evidence type="ECO:0000256" key="7">
    <source>
        <dbReference type="SAM" id="Phobius"/>
    </source>
</evidence>
<organism evidence="9 10">
    <name type="scientific">Candidatus Venteria ishoeyi</name>
    <dbReference type="NCBI Taxonomy" id="1899563"/>
    <lineage>
        <taxon>Bacteria</taxon>
        <taxon>Pseudomonadati</taxon>
        <taxon>Pseudomonadota</taxon>
        <taxon>Gammaproteobacteria</taxon>
        <taxon>Thiotrichales</taxon>
        <taxon>Thiotrichaceae</taxon>
        <taxon>Venteria</taxon>
    </lineage>
</organism>
<dbReference type="AlphaFoldDB" id="A0A1H6F9Q2"/>